<reference evidence="3" key="1">
    <citation type="submission" date="2017-02" db="UniProtKB">
        <authorList>
            <consortium name="WormBaseParasite"/>
        </authorList>
    </citation>
    <scope>IDENTIFICATION</scope>
</reference>
<sequence length="317" mass="36694">MSLEKDDNLTKAIRAANETLAKIELEERNFYKIHGRHENDFLNDFISVSKKREEIVSKQLMKRFDQLIFNVNVQLGILEAKAHVAPERNLSSSATNLSSVGQSDSNQLEQIDTELMQLELLFVNIEMRIQEDVEAEEIGIEFPIADIIDYVTAIKVAMYKRHLLTNQLHRVILNDEKFKEESKFVTKDFAIWTKDEREDLIMKMTQLEESLNVLQRLPLVYGDEFNKYYPLMDDLGLLKRLVSRFLDKYELSSSAVLTARLTPSISLFQQGEINVLTSDSLKKEMSRSDKKHQVSSQGQKNQKYESDADIHTAKEKN</sequence>
<evidence type="ECO:0000313" key="3">
    <source>
        <dbReference type="WBParaSite" id="EEL_0000255301-mRNA-1"/>
    </source>
</evidence>
<name>A0A0R3RM43_9BILA</name>
<evidence type="ECO:0000256" key="1">
    <source>
        <dbReference type="SAM" id="MobiDB-lite"/>
    </source>
</evidence>
<feature type="region of interest" description="Disordered" evidence="1">
    <location>
        <begin position="281"/>
        <end position="317"/>
    </location>
</feature>
<feature type="compositionally biased region" description="Basic and acidic residues" evidence="1">
    <location>
        <begin position="302"/>
        <end position="317"/>
    </location>
</feature>
<protein>
    <submittedName>
        <fullName evidence="3">Syntaxin-6_N domain-containing protein</fullName>
    </submittedName>
</protein>
<organism evidence="2 3">
    <name type="scientific">Elaeophora elaphi</name>
    <dbReference type="NCBI Taxonomy" id="1147741"/>
    <lineage>
        <taxon>Eukaryota</taxon>
        <taxon>Metazoa</taxon>
        <taxon>Ecdysozoa</taxon>
        <taxon>Nematoda</taxon>
        <taxon>Chromadorea</taxon>
        <taxon>Rhabditida</taxon>
        <taxon>Spirurina</taxon>
        <taxon>Spiruromorpha</taxon>
        <taxon>Filarioidea</taxon>
        <taxon>Onchocercidae</taxon>
        <taxon>Elaeophora</taxon>
    </lineage>
</organism>
<evidence type="ECO:0000313" key="2">
    <source>
        <dbReference type="Proteomes" id="UP000050640"/>
    </source>
</evidence>
<proteinExistence type="predicted"/>
<dbReference type="Proteomes" id="UP000050640">
    <property type="component" value="Unplaced"/>
</dbReference>
<accession>A0A0R3RM43</accession>
<dbReference type="WBParaSite" id="EEL_0000255301-mRNA-1">
    <property type="protein sequence ID" value="EEL_0000255301-mRNA-1"/>
    <property type="gene ID" value="EEL_0000255301"/>
</dbReference>
<dbReference type="AlphaFoldDB" id="A0A0R3RM43"/>
<feature type="compositionally biased region" description="Basic and acidic residues" evidence="1">
    <location>
        <begin position="281"/>
        <end position="292"/>
    </location>
</feature>
<keyword evidence="2" id="KW-1185">Reference proteome</keyword>